<feature type="signal peptide" evidence="1">
    <location>
        <begin position="1"/>
        <end position="26"/>
    </location>
</feature>
<dbReference type="InterPro" id="IPR000086">
    <property type="entry name" value="NUDIX_hydrolase_dom"/>
</dbReference>
<accession>A0A8H5M7F8</accession>
<dbReference type="EMBL" id="JAACJP010000006">
    <property type="protein sequence ID" value="KAF5383557.1"/>
    <property type="molecule type" value="Genomic_DNA"/>
</dbReference>
<feature type="domain" description="Nudix hydrolase" evidence="2">
    <location>
        <begin position="28"/>
        <end position="117"/>
    </location>
</feature>
<organism evidence="3 4">
    <name type="scientific">Tricholomella constricta</name>
    <dbReference type="NCBI Taxonomy" id="117010"/>
    <lineage>
        <taxon>Eukaryota</taxon>
        <taxon>Fungi</taxon>
        <taxon>Dikarya</taxon>
        <taxon>Basidiomycota</taxon>
        <taxon>Agaricomycotina</taxon>
        <taxon>Agaricomycetes</taxon>
        <taxon>Agaricomycetidae</taxon>
        <taxon>Agaricales</taxon>
        <taxon>Tricholomatineae</taxon>
        <taxon>Lyophyllaceae</taxon>
        <taxon>Tricholomella</taxon>
    </lineage>
</organism>
<dbReference type="Gene3D" id="3.90.79.10">
    <property type="entry name" value="Nucleoside Triphosphate Pyrophosphohydrolase"/>
    <property type="match status" value="1"/>
</dbReference>
<feature type="chain" id="PRO_5034212985" description="Nudix hydrolase domain-containing protein" evidence="1">
    <location>
        <begin position="27"/>
        <end position="136"/>
    </location>
</feature>
<evidence type="ECO:0000313" key="4">
    <source>
        <dbReference type="Proteomes" id="UP000565441"/>
    </source>
</evidence>
<dbReference type="OrthoDB" id="10261522at2759"/>
<evidence type="ECO:0000256" key="1">
    <source>
        <dbReference type="SAM" id="SignalP"/>
    </source>
</evidence>
<proteinExistence type="predicted"/>
<evidence type="ECO:0000259" key="2">
    <source>
        <dbReference type="Pfam" id="PF00293"/>
    </source>
</evidence>
<keyword evidence="1" id="KW-0732">Signal</keyword>
<keyword evidence="4" id="KW-1185">Reference proteome</keyword>
<dbReference type="SUPFAM" id="SSF55811">
    <property type="entry name" value="Nudix"/>
    <property type="match status" value="1"/>
</dbReference>
<comment type="caution">
    <text evidence="3">The sequence shown here is derived from an EMBL/GenBank/DDBJ whole genome shotgun (WGS) entry which is preliminary data.</text>
</comment>
<dbReference type="Pfam" id="PF00293">
    <property type="entry name" value="NUDIX"/>
    <property type="match status" value="1"/>
</dbReference>
<name>A0A8H5M7F8_9AGAR</name>
<gene>
    <name evidence="3" type="ORF">D9615_003539</name>
</gene>
<sequence>MSSKWSGASGPLFLKLINALEFVVAASYISPETGKTMMWVPRRSITKRTWPGKLDVTVGGGMGVGDTALNTVVRECPQEASLNAKYVRNNVRSVGVLPFPNRSPANWILPGMYYLFDLPLRPEAQLSHERTSQMER</sequence>
<reference evidence="3 4" key="1">
    <citation type="journal article" date="2020" name="ISME J.">
        <title>Uncovering the hidden diversity of litter-decomposition mechanisms in mushroom-forming fungi.</title>
        <authorList>
            <person name="Floudas D."/>
            <person name="Bentzer J."/>
            <person name="Ahren D."/>
            <person name="Johansson T."/>
            <person name="Persson P."/>
            <person name="Tunlid A."/>
        </authorList>
    </citation>
    <scope>NUCLEOTIDE SEQUENCE [LARGE SCALE GENOMIC DNA]</scope>
    <source>
        <strain evidence="3 4">CBS 661.87</strain>
    </source>
</reference>
<protein>
    <recommendedName>
        <fullName evidence="2">Nudix hydrolase domain-containing protein</fullName>
    </recommendedName>
</protein>
<dbReference type="Proteomes" id="UP000565441">
    <property type="component" value="Unassembled WGS sequence"/>
</dbReference>
<evidence type="ECO:0000313" key="3">
    <source>
        <dbReference type="EMBL" id="KAF5383557.1"/>
    </source>
</evidence>
<dbReference type="AlphaFoldDB" id="A0A8H5M7F8"/>
<dbReference type="InterPro" id="IPR015797">
    <property type="entry name" value="NUDIX_hydrolase-like_dom_sf"/>
</dbReference>